<organism evidence="4 5">
    <name type="scientific">Fraxinus pennsylvanica</name>
    <dbReference type="NCBI Taxonomy" id="56036"/>
    <lineage>
        <taxon>Eukaryota</taxon>
        <taxon>Viridiplantae</taxon>
        <taxon>Streptophyta</taxon>
        <taxon>Embryophyta</taxon>
        <taxon>Tracheophyta</taxon>
        <taxon>Spermatophyta</taxon>
        <taxon>Magnoliopsida</taxon>
        <taxon>eudicotyledons</taxon>
        <taxon>Gunneridae</taxon>
        <taxon>Pentapetalae</taxon>
        <taxon>asterids</taxon>
        <taxon>lamiids</taxon>
        <taxon>Lamiales</taxon>
        <taxon>Oleaceae</taxon>
        <taxon>Oleeae</taxon>
        <taxon>Fraxinus</taxon>
    </lineage>
</organism>
<dbReference type="Proteomes" id="UP000834106">
    <property type="component" value="Chromosome 17"/>
</dbReference>
<dbReference type="GO" id="GO:0003924">
    <property type="term" value="F:GTPase activity"/>
    <property type="evidence" value="ECO:0007669"/>
    <property type="project" value="TreeGrafter"/>
</dbReference>
<protein>
    <submittedName>
        <fullName evidence="4">Uncharacterized protein</fullName>
    </submittedName>
</protein>
<gene>
    <name evidence="4" type="ORF">FPE_LOCUS26918</name>
</gene>
<evidence type="ECO:0000313" key="5">
    <source>
        <dbReference type="Proteomes" id="UP000834106"/>
    </source>
</evidence>
<dbReference type="GO" id="GO:0005525">
    <property type="term" value="F:GTP binding"/>
    <property type="evidence" value="ECO:0007669"/>
    <property type="project" value="UniProtKB-KW"/>
</dbReference>
<keyword evidence="1" id="KW-0547">Nucleotide-binding</keyword>
<feature type="region of interest" description="Disordered" evidence="3">
    <location>
        <begin position="47"/>
        <end position="73"/>
    </location>
</feature>
<sequence>MSSFCAGSVKDSVVGEERIAQYLLAVLNTRGTPIHWKHLTNIETESCHHESDDKPNYNLKDLLPKKRKPPSKSDMHYIEDITTEVERALCTTLLEFNGNLEDEVDLGTLLDQQFEVLQKALKIPQKASEARIIVSKKFLTLFRAGKLGPFILDDVPHSYGSVC</sequence>
<dbReference type="PANTHER" id="PTHR45782:SF8">
    <property type="entry name" value="SHORT INTEGUMENTS 2, MITOCHONDRIAL-LIKE ISOFORM X1"/>
    <property type="match status" value="1"/>
</dbReference>
<dbReference type="PANTHER" id="PTHR45782">
    <property type="entry name" value="MITOCHONDRIAL RIBOSOME-ASSOCIATED GTPASE 1"/>
    <property type="match status" value="1"/>
</dbReference>
<evidence type="ECO:0000256" key="1">
    <source>
        <dbReference type="ARBA" id="ARBA00022741"/>
    </source>
</evidence>
<dbReference type="AlphaFoldDB" id="A0AAD2E7U9"/>
<evidence type="ECO:0000256" key="2">
    <source>
        <dbReference type="ARBA" id="ARBA00023134"/>
    </source>
</evidence>
<reference evidence="4" key="1">
    <citation type="submission" date="2023-05" db="EMBL/GenBank/DDBJ databases">
        <authorList>
            <person name="Huff M."/>
        </authorList>
    </citation>
    <scope>NUCLEOTIDE SEQUENCE</scope>
</reference>
<keyword evidence="5" id="KW-1185">Reference proteome</keyword>
<dbReference type="GO" id="GO:0005739">
    <property type="term" value="C:mitochondrion"/>
    <property type="evidence" value="ECO:0007669"/>
    <property type="project" value="TreeGrafter"/>
</dbReference>
<keyword evidence="2" id="KW-0342">GTP-binding</keyword>
<name>A0AAD2E7U9_9LAMI</name>
<evidence type="ECO:0000256" key="3">
    <source>
        <dbReference type="SAM" id="MobiDB-lite"/>
    </source>
</evidence>
<dbReference type="GO" id="GO:0032543">
    <property type="term" value="P:mitochondrial translation"/>
    <property type="evidence" value="ECO:0007669"/>
    <property type="project" value="TreeGrafter"/>
</dbReference>
<dbReference type="EMBL" id="OU503052">
    <property type="protein sequence ID" value="CAI9779488.1"/>
    <property type="molecule type" value="Genomic_DNA"/>
</dbReference>
<proteinExistence type="predicted"/>
<accession>A0AAD2E7U9</accession>
<evidence type="ECO:0000313" key="4">
    <source>
        <dbReference type="EMBL" id="CAI9779488.1"/>
    </source>
</evidence>